<reference evidence="1" key="2">
    <citation type="journal article" date="2010" name="Nature">
        <title>Comparative genomics reveals mobile pathogenicity chromosomes in Fusarium.</title>
        <authorList>
            <person name="Ma L.J."/>
            <person name="van der Does H.C."/>
            <person name="Borkovich K.A."/>
            <person name="Coleman J.J."/>
            <person name="Daboussi M.J."/>
            <person name="Di Pietro A."/>
            <person name="Dufresne M."/>
            <person name="Freitag M."/>
            <person name="Grabherr M."/>
            <person name="Henrissat B."/>
            <person name="Houterman P.M."/>
            <person name="Kang S."/>
            <person name="Shim W.B."/>
            <person name="Woloshuk C."/>
            <person name="Xie X."/>
            <person name="Xu J.R."/>
            <person name="Antoniw J."/>
            <person name="Baker S.E."/>
            <person name="Bluhm B.H."/>
            <person name="Breakspear A."/>
            <person name="Brown D.W."/>
            <person name="Butchko R.A."/>
            <person name="Chapman S."/>
            <person name="Coulson R."/>
            <person name="Coutinho P.M."/>
            <person name="Danchin E.G."/>
            <person name="Diener A."/>
            <person name="Gale L.R."/>
            <person name="Gardiner D.M."/>
            <person name="Goff S."/>
            <person name="Hammond-Kosack K.E."/>
            <person name="Hilburn K."/>
            <person name="Hua-Van A."/>
            <person name="Jonkers W."/>
            <person name="Kazan K."/>
            <person name="Kodira C.D."/>
            <person name="Koehrsen M."/>
            <person name="Kumar L."/>
            <person name="Lee Y.H."/>
            <person name="Li L."/>
            <person name="Manners J.M."/>
            <person name="Miranda-Saavedra D."/>
            <person name="Mukherjee M."/>
            <person name="Park G."/>
            <person name="Park J."/>
            <person name="Park S.Y."/>
            <person name="Proctor R.H."/>
            <person name="Regev A."/>
            <person name="Ruiz-Roldan M.C."/>
            <person name="Sain D."/>
            <person name="Sakthikumar S."/>
            <person name="Sykes S."/>
            <person name="Schwartz D.C."/>
            <person name="Turgeon B.G."/>
            <person name="Wapinski I."/>
            <person name="Yoder O."/>
            <person name="Young S."/>
            <person name="Zeng Q."/>
            <person name="Zhou S."/>
            <person name="Galagan J."/>
            <person name="Cuomo C.A."/>
            <person name="Kistler H.C."/>
            <person name="Rep M."/>
        </authorList>
    </citation>
    <scope>NUCLEOTIDE SEQUENCE [LARGE SCALE GENOMIC DNA]</scope>
    <source>
        <strain evidence="1">4287</strain>
    </source>
</reference>
<dbReference type="VEuPathDB" id="FungiDB:FOXG_21228"/>
<dbReference type="KEGG" id="fox:FOXG_21228"/>
<name>A0A0J9VVQ7_FUSO4</name>
<dbReference type="GeneID" id="28961934"/>
<evidence type="ECO:0000313" key="1">
    <source>
        <dbReference type="EMBL" id="KNB14898.1"/>
    </source>
</evidence>
<proteinExistence type="predicted"/>
<accession>A0A0J9VVQ7</accession>
<dbReference type="Proteomes" id="UP000009097">
    <property type="component" value="Unassembled WGS sequence"/>
</dbReference>
<dbReference type="RefSeq" id="XP_018252943.1">
    <property type="nucleotide sequence ID" value="XM_018401538.1"/>
</dbReference>
<organism evidence="1 2">
    <name type="scientific">Fusarium oxysporum f. sp. lycopersici (strain 4287 / CBS 123668 / FGSC 9935 / NRRL 34936)</name>
    <name type="common">Fusarium vascular wilt of tomato</name>
    <dbReference type="NCBI Taxonomy" id="426428"/>
    <lineage>
        <taxon>Eukaryota</taxon>
        <taxon>Fungi</taxon>
        <taxon>Dikarya</taxon>
        <taxon>Ascomycota</taxon>
        <taxon>Pezizomycotina</taxon>
        <taxon>Sordariomycetes</taxon>
        <taxon>Hypocreomycetidae</taxon>
        <taxon>Hypocreales</taxon>
        <taxon>Nectriaceae</taxon>
        <taxon>Fusarium</taxon>
        <taxon>Fusarium oxysporum species complex</taxon>
    </lineage>
</organism>
<evidence type="ECO:0000313" key="2">
    <source>
        <dbReference type="Proteomes" id="UP000009097"/>
    </source>
</evidence>
<protein>
    <submittedName>
        <fullName evidence="1">Uncharacterized protein</fullName>
    </submittedName>
</protein>
<gene>
    <name evidence="1" type="ORF">FOXG_21228</name>
</gene>
<dbReference type="EMBL" id="DS231715">
    <property type="protein sequence ID" value="KNB14898.1"/>
    <property type="molecule type" value="Genomic_DNA"/>
</dbReference>
<dbReference type="AlphaFoldDB" id="A0A0J9VVQ7"/>
<reference evidence="1" key="1">
    <citation type="submission" date="2007-04" db="EMBL/GenBank/DDBJ databases">
        <authorList>
            <consortium name="The Broad Institute Genome Sequencing Platform"/>
            <person name="Birren B."/>
            <person name="Lander E."/>
            <person name="Galagan J."/>
            <person name="Nusbaum C."/>
            <person name="Devon K."/>
            <person name="Ma L.-J."/>
            <person name="Jaffe D."/>
            <person name="Butler J."/>
            <person name="Alvarez P."/>
            <person name="Gnerre S."/>
            <person name="Grabherr M."/>
            <person name="Kleber M."/>
            <person name="Mauceli E."/>
            <person name="Brockman W."/>
            <person name="MacCallum I.A."/>
            <person name="Young S."/>
            <person name="LaButti K."/>
            <person name="DeCaprio D."/>
            <person name="Crawford M."/>
            <person name="Koehrsen M."/>
            <person name="Engels R."/>
            <person name="Montgomery P."/>
            <person name="Pearson M."/>
            <person name="Howarth C."/>
            <person name="Larson L."/>
            <person name="White J."/>
            <person name="O'Leary S."/>
            <person name="Kodira C."/>
            <person name="Zeng Q."/>
            <person name="Yandava C."/>
            <person name="Alvarado L."/>
            <person name="Kistler C."/>
            <person name="Shim W.-B."/>
            <person name="Kang S."/>
            <person name="Woloshuk C."/>
        </authorList>
    </citation>
    <scope>NUCLEOTIDE SEQUENCE</scope>
    <source>
        <strain evidence="1">4287</strain>
    </source>
</reference>
<sequence length="144" mass="15748">MTVQACFQARSLHLLIVVTRQLDCPWRVFGFSAGINTVGPKSCSSPVSTLTPCLALSTSSFVAKRYDRCSTSSARTSACIGTLTANTESIALHQKRSDTSVRDEHDVFIAPGPCNIFQPPPNSFGSYRRIIRGMRRKVPLLRTG</sequence>